<name>A0A919NU91_9ACTN</name>
<sequence length="275" mass="29169">MPTALLHDDAPIEVTVLGDGPAVLLPVSTRVIEGLEAEQIRAWGADPNLGHHLVTGLVAAGFRVIAADYEGHLAAHPKPRTLNAVNLAADLLAIADAGSAGRFAYYGYSWLALAGLQLAVRTDRLTGLAMGGFPPVGGPYAPMLEVTRATYQMSLNPPANPATPAPGDWDSAEMTLTPDQTRQYLSLYESLRDFDDLAIGLPPMPKLAFAGEKDTIVYGPKWGDVVVDMVGPLIANRDRLTAQGWQIEVVPGADHIAAMQAAVVLPLLTRWLPAG</sequence>
<gene>
    <name evidence="1" type="ORF">Ate02nite_80590</name>
</gene>
<dbReference type="AlphaFoldDB" id="A0A919NU91"/>
<dbReference type="RefSeq" id="WP_203813156.1">
    <property type="nucleotide sequence ID" value="NZ_BOMY01000051.1"/>
</dbReference>
<reference evidence="1" key="1">
    <citation type="submission" date="2021-01" db="EMBL/GenBank/DDBJ databases">
        <title>Whole genome shotgun sequence of Actinoplanes tereljensis NBRC 105297.</title>
        <authorList>
            <person name="Komaki H."/>
            <person name="Tamura T."/>
        </authorList>
    </citation>
    <scope>NUCLEOTIDE SEQUENCE</scope>
    <source>
        <strain evidence="1">NBRC 105297</strain>
    </source>
</reference>
<protein>
    <recommendedName>
        <fullName evidence="3">Alpha/beta hydrolase</fullName>
    </recommendedName>
</protein>
<keyword evidence="2" id="KW-1185">Reference proteome</keyword>
<comment type="caution">
    <text evidence="1">The sequence shown here is derived from an EMBL/GenBank/DDBJ whole genome shotgun (WGS) entry which is preliminary data.</text>
</comment>
<organism evidence="1 2">
    <name type="scientific">Paractinoplanes tereljensis</name>
    <dbReference type="NCBI Taxonomy" id="571912"/>
    <lineage>
        <taxon>Bacteria</taxon>
        <taxon>Bacillati</taxon>
        <taxon>Actinomycetota</taxon>
        <taxon>Actinomycetes</taxon>
        <taxon>Micromonosporales</taxon>
        <taxon>Micromonosporaceae</taxon>
        <taxon>Paractinoplanes</taxon>
    </lineage>
</organism>
<evidence type="ECO:0000313" key="1">
    <source>
        <dbReference type="EMBL" id="GIF25329.1"/>
    </source>
</evidence>
<accession>A0A919NU91</accession>
<proteinExistence type="predicted"/>
<evidence type="ECO:0000313" key="2">
    <source>
        <dbReference type="Proteomes" id="UP000623608"/>
    </source>
</evidence>
<dbReference type="EMBL" id="BOMY01000051">
    <property type="protein sequence ID" value="GIF25329.1"/>
    <property type="molecule type" value="Genomic_DNA"/>
</dbReference>
<dbReference type="InterPro" id="IPR029058">
    <property type="entry name" value="AB_hydrolase_fold"/>
</dbReference>
<evidence type="ECO:0008006" key="3">
    <source>
        <dbReference type="Google" id="ProtNLM"/>
    </source>
</evidence>
<dbReference type="SUPFAM" id="SSF53474">
    <property type="entry name" value="alpha/beta-Hydrolases"/>
    <property type="match status" value="1"/>
</dbReference>
<dbReference type="Proteomes" id="UP000623608">
    <property type="component" value="Unassembled WGS sequence"/>
</dbReference>
<dbReference type="Gene3D" id="3.40.50.1820">
    <property type="entry name" value="alpha/beta hydrolase"/>
    <property type="match status" value="1"/>
</dbReference>